<accession>A0A6J5P481</accession>
<gene>
    <name evidence="1" type="ORF">UFOVP828_120</name>
</gene>
<sequence>MRTIGLLPASGKASRMNGLPKFALPCDEDNTSLIERQVQQMSFYVDRIVISTTSKWYKLIKSFNLSKVDIVVIEPSTMNDALVKMSEQYKADKYIVGMPDTYFKGENPYIKLSNHIKTNMISIACWPMHDELKGKVGQVQLIKNSIMRIKEKAQDCDYPHMWGAFALDSTILNKLNRFNMHIGLDLEYLIVDEISNMYAFEVDGMYFDAGTIDGYRDLLNSI</sequence>
<reference evidence="1" key="1">
    <citation type="submission" date="2020-04" db="EMBL/GenBank/DDBJ databases">
        <authorList>
            <person name="Chiriac C."/>
            <person name="Salcher M."/>
            <person name="Ghai R."/>
            <person name="Kavagutti S V."/>
        </authorList>
    </citation>
    <scope>NUCLEOTIDE SEQUENCE</scope>
</reference>
<organism evidence="1">
    <name type="scientific">uncultured Caudovirales phage</name>
    <dbReference type="NCBI Taxonomy" id="2100421"/>
    <lineage>
        <taxon>Viruses</taxon>
        <taxon>Duplodnaviria</taxon>
        <taxon>Heunggongvirae</taxon>
        <taxon>Uroviricota</taxon>
        <taxon>Caudoviricetes</taxon>
        <taxon>Peduoviridae</taxon>
        <taxon>Maltschvirus</taxon>
        <taxon>Maltschvirus maltsch</taxon>
    </lineage>
</organism>
<evidence type="ECO:0008006" key="2">
    <source>
        <dbReference type="Google" id="ProtNLM"/>
    </source>
</evidence>
<name>A0A6J5P481_9CAUD</name>
<dbReference type="EMBL" id="LR796766">
    <property type="protein sequence ID" value="CAB4164786.1"/>
    <property type="molecule type" value="Genomic_DNA"/>
</dbReference>
<dbReference type="InterPro" id="IPR029044">
    <property type="entry name" value="Nucleotide-diphossugar_trans"/>
</dbReference>
<proteinExistence type="predicted"/>
<dbReference type="Gene3D" id="3.90.550.10">
    <property type="entry name" value="Spore Coat Polysaccharide Biosynthesis Protein SpsA, Chain A"/>
    <property type="match status" value="1"/>
</dbReference>
<evidence type="ECO:0000313" key="1">
    <source>
        <dbReference type="EMBL" id="CAB4164786.1"/>
    </source>
</evidence>
<dbReference type="SUPFAM" id="SSF53448">
    <property type="entry name" value="Nucleotide-diphospho-sugar transferases"/>
    <property type="match status" value="1"/>
</dbReference>
<protein>
    <recommendedName>
        <fullName evidence="2">MobA-like NTP transferase domain-containing protein</fullName>
    </recommendedName>
</protein>